<reference evidence="2 3" key="1">
    <citation type="submission" date="2020-07" db="EMBL/GenBank/DDBJ databases">
        <title>Sequencing the genomes of 1000 actinobacteria strains.</title>
        <authorList>
            <person name="Klenk H.-P."/>
        </authorList>
    </citation>
    <scope>NUCLEOTIDE SEQUENCE [LARGE SCALE GENOMIC DNA]</scope>
    <source>
        <strain evidence="2 3">DSM 103833</strain>
    </source>
</reference>
<gene>
    <name evidence="2" type="ORF">HNR19_001929</name>
</gene>
<comment type="caution">
    <text evidence="2">The sequence shown here is derived from an EMBL/GenBank/DDBJ whole genome shotgun (WGS) entry which is preliminary data.</text>
</comment>
<keyword evidence="3" id="KW-1185">Reference proteome</keyword>
<name>A0A853C226_9ACTN</name>
<feature type="transmembrane region" description="Helical" evidence="1">
    <location>
        <begin position="6"/>
        <end position="28"/>
    </location>
</feature>
<evidence type="ECO:0000313" key="2">
    <source>
        <dbReference type="EMBL" id="NYJ01231.1"/>
    </source>
</evidence>
<dbReference type="Proteomes" id="UP000530424">
    <property type="component" value="Unassembled WGS sequence"/>
</dbReference>
<dbReference type="EMBL" id="JACCFP010000001">
    <property type="protein sequence ID" value="NYJ01231.1"/>
    <property type="molecule type" value="Genomic_DNA"/>
</dbReference>
<dbReference type="AlphaFoldDB" id="A0A853C226"/>
<keyword evidence="1" id="KW-0472">Membrane</keyword>
<keyword evidence="1" id="KW-0812">Transmembrane</keyword>
<evidence type="ECO:0000256" key="1">
    <source>
        <dbReference type="SAM" id="Phobius"/>
    </source>
</evidence>
<evidence type="ECO:0008006" key="4">
    <source>
        <dbReference type="Google" id="ProtNLM"/>
    </source>
</evidence>
<dbReference type="RefSeq" id="WP_179667738.1">
    <property type="nucleotide sequence ID" value="NZ_JACCFP010000001.1"/>
</dbReference>
<accession>A0A853C226</accession>
<proteinExistence type="predicted"/>
<keyword evidence="1" id="KW-1133">Transmembrane helix</keyword>
<evidence type="ECO:0000313" key="3">
    <source>
        <dbReference type="Proteomes" id="UP000530424"/>
    </source>
</evidence>
<organism evidence="2 3">
    <name type="scientific">Nocardioides thalensis</name>
    <dbReference type="NCBI Taxonomy" id="1914755"/>
    <lineage>
        <taxon>Bacteria</taxon>
        <taxon>Bacillati</taxon>
        <taxon>Actinomycetota</taxon>
        <taxon>Actinomycetes</taxon>
        <taxon>Propionibacteriales</taxon>
        <taxon>Nocardioidaceae</taxon>
        <taxon>Nocardioides</taxon>
    </lineage>
</organism>
<protein>
    <recommendedName>
        <fullName evidence="4">DUF3137 domain-containing protein</fullName>
    </recommendedName>
</protein>
<sequence length="235" mass="25859">MEAGILLFLLFGLVVVGLFALVIGLAIVGQRRARERQQGMAGFAHHKEWEYRPADPSLVGRFHGAPFGRGHSMAATNVLLGRHDGRPFVAFDYRYTTTSGSGDDRSSSTHTHSVVALNLGVQTPGLSVAPTGTFGRLVNAVTGRDIPIGDPAFDQAFTVTSHSPEFARDVLHPGILDVVRHHPHLAWRFEQDSMLVIRNGEHSPQEVEAKLHFMDAILDRIPPHVMDKLRGEQPR</sequence>